<feature type="region of interest" description="Disordered" evidence="10">
    <location>
        <begin position="1"/>
        <end position="27"/>
    </location>
</feature>
<dbReference type="NCBIfam" id="NF004751">
    <property type="entry name" value="PRK06080.1-3"/>
    <property type="match status" value="1"/>
</dbReference>
<evidence type="ECO:0000256" key="1">
    <source>
        <dbReference type="ARBA" id="ARBA00004141"/>
    </source>
</evidence>
<dbReference type="UniPathway" id="UPA00079">
    <property type="reaction ID" value="UER00168"/>
</dbReference>
<evidence type="ECO:0000256" key="2">
    <source>
        <dbReference type="ARBA" id="ARBA00022428"/>
    </source>
</evidence>
<proteinExistence type="inferred from homology"/>
<reference evidence="11 12" key="1">
    <citation type="submission" date="2019-07" db="EMBL/GenBank/DDBJ databases">
        <title>Full genome sequence of Humibacter sp. WJ7-1.</title>
        <authorList>
            <person name="Im W.-T."/>
        </authorList>
    </citation>
    <scope>NUCLEOTIDE SEQUENCE [LARGE SCALE GENOMIC DNA]</scope>
    <source>
        <strain evidence="11 12">WJ7-1</strain>
    </source>
</reference>
<keyword evidence="6 8" id="KW-1133">Transmembrane helix</keyword>
<feature type="transmembrane region" description="Helical" evidence="8">
    <location>
        <begin position="176"/>
        <end position="196"/>
    </location>
</feature>
<organism evidence="11 12">
    <name type="scientific">Humibacter ginsenosidimutans</name>
    <dbReference type="NCBI Taxonomy" id="2599293"/>
    <lineage>
        <taxon>Bacteria</taxon>
        <taxon>Bacillati</taxon>
        <taxon>Actinomycetota</taxon>
        <taxon>Actinomycetes</taxon>
        <taxon>Micrococcales</taxon>
        <taxon>Microbacteriaceae</taxon>
        <taxon>Humibacter</taxon>
    </lineage>
</organism>
<keyword evidence="2 8" id="KW-0474">Menaquinone biosynthesis</keyword>
<sequence length="323" mass="34229">MSSSARKRTKAKSKRKGGHPAGRPGAVAPATFRDWVGGARLRTLPLAIAPVLVGSGAAIDAAGGGIFHWIRAILCLVVALCLQIGVNYANDYSDGVRGTDAYRVGPSRLTGSGRARPRTVLIVALVFFALAAVAGLLLVIASHQWWLLIVGAAAIAAAWFYTGGKHPYGYYGLGEVFVFVFFGLVATAGTMFVQVLNVSQVAWLGAVAVGLFACAVLMVNNLRDIDMDKQAGKRTLAVLVGPTWSRVLYTIFVLVPFLILALVSILYTLGWLGLFTLLIALPAVVITIFGRTPRELITALQLTSISALLFAAFFGAAIAWSPL</sequence>
<evidence type="ECO:0000313" key="11">
    <source>
        <dbReference type="EMBL" id="QDZ16077.1"/>
    </source>
</evidence>
<name>A0A5B8M656_9MICO</name>
<accession>A0A5B8M656</accession>
<dbReference type="Pfam" id="PF01040">
    <property type="entry name" value="UbiA"/>
    <property type="match status" value="1"/>
</dbReference>
<feature type="transmembrane region" description="Helical" evidence="8">
    <location>
        <begin position="120"/>
        <end position="139"/>
    </location>
</feature>
<dbReference type="PANTHER" id="PTHR13929">
    <property type="entry name" value="1,4-DIHYDROXY-2-NAPHTHOATE OCTAPRENYLTRANSFERASE"/>
    <property type="match status" value="1"/>
</dbReference>
<evidence type="ECO:0000256" key="8">
    <source>
        <dbReference type="HAMAP-Rule" id="MF_01937"/>
    </source>
</evidence>
<feature type="transmembrane region" description="Helical" evidence="8">
    <location>
        <begin position="145"/>
        <end position="164"/>
    </location>
</feature>
<keyword evidence="7 8" id="KW-0472">Membrane</keyword>
<keyword evidence="5 8" id="KW-0812">Transmembrane</keyword>
<evidence type="ECO:0000256" key="3">
    <source>
        <dbReference type="ARBA" id="ARBA00022475"/>
    </source>
</evidence>
<dbReference type="RefSeq" id="WP_146322081.1">
    <property type="nucleotide sequence ID" value="NZ_CP042305.1"/>
</dbReference>
<comment type="subcellular location">
    <subcellularLocation>
        <location evidence="8">Cell membrane</location>
        <topology evidence="8">Multi-pass membrane protein</topology>
    </subcellularLocation>
    <subcellularLocation>
        <location evidence="1">Membrane</location>
        <topology evidence="1">Multi-pass membrane protein</topology>
    </subcellularLocation>
</comment>
<comment type="catalytic activity">
    <reaction evidence="8">
        <text>an all-trans-polyprenyl diphosphate + 1,4-dihydroxy-2-naphthoate + H(+) = a 2-demethylmenaquinol + CO2 + diphosphate</text>
        <dbReference type="Rhea" id="RHEA:26478"/>
        <dbReference type="Rhea" id="RHEA-COMP:9563"/>
        <dbReference type="Rhea" id="RHEA-COMP:9564"/>
        <dbReference type="ChEBI" id="CHEBI:11173"/>
        <dbReference type="ChEBI" id="CHEBI:15378"/>
        <dbReference type="ChEBI" id="CHEBI:16526"/>
        <dbReference type="ChEBI" id="CHEBI:33019"/>
        <dbReference type="ChEBI" id="CHEBI:55437"/>
        <dbReference type="ChEBI" id="CHEBI:58914"/>
        <dbReference type="EC" id="2.5.1.74"/>
    </reaction>
</comment>
<dbReference type="EMBL" id="CP042305">
    <property type="protein sequence ID" value="QDZ16077.1"/>
    <property type="molecule type" value="Genomic_DNA"/>
</dbReference>
<dbReference type="NCBIfam" id="TIGR00751">
    <property type="entry name" value="menA"/>
    <property type="match status" value="1"/>
</dbReference>
<dbReference type="EC" id="2.5.1.74" evidence="8 9"/>
<keyword evidence="3 8" id="KW-1003">Cell membrane</keyword>
<keyword evidence="4 8" id="KW-0808">Transferase</keyword>
<dbReference type="PANTHER" id="PTHR13929:SF0">
    <property type="entry name" value="UBIA PRENYLTRANSFERASE DOMAIN-CONTAINING PROTEIN 1"/>
    <property type="match status" value="1"/>
</dbReference>
<dbReference type="CDD" id="cd13962">
    <property type="entry name" value="PT_UbiA_UBIAD1"/>
    <property type="match status" value="1"/>
</dbReference>
<dbReference type="InterPro" id="IPR044878">
    <property type="entry name" value="UbiA_sf"/>
</dbReference>
<dbReference type="InterPro" id="IPR026046">
    <property type="entry name" value="UBIAD1"/>
</dbReference>
<dbReference type="AlphaFoldDB" id="A0A5B8M656"/>
<evidence type="ECO:0000256" key="5">
    <source>
        <dbReference type="ARBA" id="ARBA00022692"/>
    </source>
</evidence>
<dbReference type="GO" id="GO:0046428">
    <property type="term" value="F:1,4-dihydroxy-2-naphthoate polyprenyltransferase activity"/>
    <property type="evidence" value="ECO:0007669"/>
    <property type="project" value="UniProtKB-UniRule"/>
</dbReference>
<dbReference type="PIRSF" id="PIRSF005355">
    <property type="entry name" value="UBIAD1"/>
    <property type="match status" value="1"/>
</dbReference>
<feature type="transmembrane region" description="Helical" evidence="8">
    <location>
        <begin position="43"/>
        <end position="63"/>
    </location>
</feature>
<evidence type="ECO:0000256" key="6">
    <source>
        <dbReference type="ARBA" id="ARBA00022989"/>
    </source>
</evidence>
<evidence type="ECO:0000313" key="12">
    <source>
        <dbReference type="Proteomes" id="UP000320216"/>
    </source>
</evidence>
<dbReference type="OrthoDB" id="9767568at2"/>
<dbReference type="GO" id="GO:0042371">
    <property type="term" value="P:vitamin K biosynthetic process"/>
    <property type="evidence" value="ECO:0007669"/>
    <property type="project" value="TreeGrafter"/>
</dbReference>
<gene>
    <name evidence="8" type="primary">menA</name>
    <name evidence="11" type="ORF">FPZ11_16050</name>
</gene>
<feature type="transmembrane region" description="Helical" evidence="8">
    <location>
        <begin position="269"/>
        <end position="289"/>
    </location>
</feature>
<evidence type="ECO:0000256" key="7">
    <source>
        <dbReference type="ARBA" id="ARBA00023136"/>
    </source>
</evidence>
<dbReference type="KEGG" id="huw:FPZ11_16050"/>
<dbReference type="GO" id="GO:0009234">
    <property type="term" value="P:menaquinone biosynthetic process"/>
    <property type="evidence" value="ECO:0007669"/>
    <property type="project" value="UniProtKB-UniRule"/>
</dbReference>
<evidence type="ECO:0000256" key="4">
    <source>
        <dbReference type="ARBA" id="ARBA00022679"/>
    </source>
</evidence>
<protein>
    <recommendedName>
        <fullName evidence="8 9">1,4-dihydroxy-2-naphthoate octaprenyltransferase</fullName>
        <shortName evidence="8">DHNA-octaprenyltransferase</shortName>
        <ecNumber evidence="8 9">2.5.1.74</ecNumber>
    </recommendedName>
</protein>
<dbReference type="Gene3D" id="1.10.357.140">
    <property type="entry name" value="UbiA prenyltransferase"/>
    <property type="match status" value="1"/>
</dbReference>
<dbReference type="HAMAP" id="MF_01937">
    <property type="entry name" value="MenA_1"/>
    <property type="match status" value="1"/>
</dbReference>
<feature type="transmembrane region" description="Helical" evidence="8">
    <location>
        <begin position="296"/>
        <end position="320"/>
    </location>
</feature>
<feature type="transmembrane region" description="Helical" evidence="8">
    <location>
        <begin position="243"/>
        <end position="263"/>
    </location>
</feature>
<keyword evidence="12" id="KW-1185">Reference proteome</keyword>
<comment type="function">
    <text evidence="8">Conversion of 1,4-dihydroxy-2-naphthoate (DHNA) to demethylmenaquinone (DMK).</text>
</comment>
<comment type="pathway">
    <text evidence="8">Quinol/quinone metabolism; menaquinone biosynthesis; menaquinol from 1,4-dihydroxy-2-naphthoate: step 1/2.</text>
</comment>
<dbReference type="GO" id="GO:0005886">
    <property type="term" value="C:plasma membrane"/>
    <property type="evidence" value="ECO:0007669"/>
    <property type="project" value="UniProtKB-SubCell"/>
</dbReference>
<comment type="similarity">
    <text evidence="8">Belongs to the MenA family. Type 1 subfamily.</text>
</comment>
<dbReference type="InterPro" id="IPR000537">
    <property type="entry name" value="UbiA_prenyltransferase"/>
</dbReference>
<dbReference type="InterPro" id="IPR004657">
    <property type="entry name" value="MenA"/>
</dbReference>
<evidence type="ECO:0000256" key="9">
    <source>
        <dbReference type="NCBIfam" id="TIGR00751"/>
    </source>
</evidence>
<feature type="compositionally biased region" description="Basic residues" evidence="10">
    <location>
        <begin position="1"/>
        <end position="18"/>
    </location>
</feature>
<feature type="transmembrane region" description="Helical" evidence="8">
    <location>
        <begin position="202"/>
        <end position="222"/>
    </location>
</feature>
<evidence type="ECO:0000256" key="10">
    <source>
        <dbReference type="SAM" id="MobiDB-lite"/>
    </source>
</evidence>
<feature type="transmembrane region" description="Helical" evidence="8">
    <location>
        <begin position="69"/>
        <end position="89"/>
    </location>
</feature>
<dbReference type="Proteomes" id="UP000320216">
    <property type="component" value="Chromosome"/>
</dbReference>